<feature type="domain" description="GGDEF" evidence="5">
    <location>
        <begin position="233"/>
        <end position="362"/>
    </location>
</feature>
<evidence type="ECO:0000256" key="3">
    <source>
        <dbReference type="ARBA" id="ARBA00029839"/>
    </source>
</evidence>
<dbReference type="GO" id="GO:0019825">
    <property type="term" value="F:oxygen binding"/>
    <property type="evidence" value="ECO:0007669"/>
    <property type="project" value="InterPro"/>
</dbReference>
<dbReference type="NCBIfam" id="TIGR00254">
    <property type="entry name" value="GGDEF"/>
    <property type="match status" value="1"/>
</dbReference>
<dbReference type="InterPro" id="IPR000160">
    <property type="entry name" value="GGDEF_dom"/>
</dbReference>
<dbReference type="InterPro" id="IPR044398">
    <property type="entry name" value="Globin-sensor_dom"/>
</dbReference>
<evidence type="ECO:0000256" key="4">
    <source>
        <dbReference type="ARBA" id="ARBA00034247"/>
    </source>
</evidence>
<organism evidence="6 7">
    <name type="scientific">Desulfoluna spongiiphila</name>
    <dbReference type="NCBI Taxonomy" id="419481"/>
    <lineage>
        <taxon>Bacteria</taxon>
        <taxon>Pseudomonadati</taxon>
        <taxon>Thermodesulfobacteriota</taxon>
        <taxon>Desulfobacteria</taxon>
        <taxon>Desulfobacterales</taxon>
        <taxon>Desulfolunaceae</taxon>
        <taxon>Desulfoluna</taxon>
    </lineage>
</organism>
<dbReference type="CDD" id="cd01949">
    <property type="entry name" value="GGDEF"/>
    <property type="match status" value="1"/>
</dbReference>
<evidence type="ECO:0000256" key="2">
    <source>
        <dbReference type="ARBA" id="ARBA00015125"/>
    </source>
</evidence>
<dbReference type="GO" id="GO:0020037">
    <property type="term" value="F:heme binding"/>
    <property type="evidence" value="ECO:0007669"/>
    <property type="project" value="InterPro"/>
</dbReference>
<dbReference type="FunFam" id="3.30.70.270:FF:000001">
    <property type="entry name" value="Diguanylate cyclase domain protein"/>
    <property type="match status" value="1"/>
</dbReference>
<dbReference type="InterPro" id="IPR029787">
    <property type="entry name" value="Nucleotide_cyclase"/>
</dbReference>
<dbReference type="InterPro" id="IPR050469">
    <property type="entry name" value="Diguanylate_Cyclase"/>
</dbReference>
<dbReference type="SUPFAM" id="SSF55073">
    <property type="entry name" value="Nucleotide cyclase"/>
    <property type="match status" value="1"/>
</dbReference>
<accession>A0A1G5IFA2</accession>
<dbReference type="EC" id="2.7.7.65" evidence="1"/>
<dbReference type="Gene3D" id="1.10.490.10">
    <property type="entry name" value="Globins"/>
    <property type="match status" value="1"/>
</dbReference>
<dbReference type="SUPFAM" id="SSF46458">
    <property type="entry name" value="Globin-like"/>
    <property type="match status" value="1"/>
</dbReference>
<keyword evidence="7" id="KW-1185">Reference proteome</keyword>
<evidence type="ECO:0000313" key="7">
    <source>
        <dbReference type="Proteomes" id="UP000198870"/>
    </source>
</evidence>
<dbReference type="PROSITE" id="PS50887">
    <property type="entry name" value="GGDEF"/>
    <property type="match status" value="1"/>
</dbReference>
<dbReference type="SMART" id="SM00267">
    <property type="entry name" value="GGDEF"/>
    <property type="match status" value="1"/>
</dbReference>
<evidence type="ECO:0000313" key="6">
    <source>
        <dbReference type="EMBL" id="SCY74370.1"/>
    </source>
</evidence>
<dbReference type="PANTHER" id="PTHR45138">
    <property type="entry name" value="REGULATORY COMPONENTS OF SENSORY TRANSDUCTION SYSTEM"/>
    <property type="match status" value="1"/>
</dbReference>
<dbReference type="Pfam" id="PF00990">
    <property type="entry name" value="GGDEF"/>
    <property type="match status" value="1"/>
</dbReference>
<dbReference type="InterPro" id="IPR043128">
    <property type="entry name" value="Rev_trsase/Diguanyl_cyclase"/>
</dbReference>
<evidence type="ECO:0000259" key="5">
    <source>
        <dbReference type="PROSITE" id="PS50887"/>
    </source>
</evidence>
<dbReference type="PANTHER" id="PTHR45138:SF9">
    <property type="entry name" value="DIGUANYLATE CYCLASE DGCM-RELATED"/>
    <property type="match status" value="1"/>
</dbReference>
<dbReference type="Proteomes" id="UP000198870">
    <property type="component" value="Unassembled WGS sequence"/>
</dbReference>
<protein>
    <recommendedName>
        <fullName evidence="2">Diguanylate cyclase DosC</fullName>
        <ecNumber evidence="1">2.7.7.65</ecNumber>
    </recommendedName>
    <alternativeName>
        <fullName evidence="3">Direct oxygen-sensing cyclase</fullName>
    </alternativeName>
</protein>
<comment type="catalytic activity">
    <reaction evidence="4">
        <text>2 GTP = 3',3'-c-di-GMP + 2 diphosphate</text>
        <dbReference type="Rhea" id="RHEA:24898"/>
        <dbReference type="ChEBI" id="CHEBI:33019"/>
        <dbReference type="ChEBI" id="CHEBI:37565"/>
        <dbReference type="ChEBI" id="CHEBI:58805"/>
        <dbReference type="EC" id="2.7.7.65"/>
    </reaction>
</comment>
<dbReference type="Gene3D" id="3.30.70.270">
    <property type="match status" value="1"/>
</dbReference>
<dbReference type="GO" id="GO:0052621">
    <property type="term" value="F:diguanylate cyclase activity"/>
    <property type="evidence" value="ECO:0007669"/>
    <property type="project" value="UniProtKB-EC"/>
</dbReference>
<name>A0A1G5IFA2_9BACT</name>
<evidence type="ECO:0000256" key="1">
    <source>
        <dbReference type="ARBA" id="ARBA00012528"/>
    </source>
</evidence>
<dbReference type="RefSeq" id="WP_092213745.1">
    <property type="nucleotide sequence ID" value="NZ_FMUX01000019.1"/>
</dbReference>
<proteinExistence type="predicted"/>
<dbReference type="InterPro" id="IPR012292">
    <property type="entry name" value="Globin/Proto"/>
</dbReference>
<sequence length="362" mass="41490">MKTTNLTLLKQLKFSPHEIERRKEYLDIDEPSREALVSMRGVVRANIDNIVERFYDRILSFDEMDRVIGDAETLHRLRNYQRQYILSMFDGEYSEDYVHSRLRVGVVHKRIGVDPKYYVAAIFVLKDVLCKLVDDISEEKCEVCRKNKSAIDKLIMFDLLLAFDTYIFSLMTEAQRSNDELETYTDSLEEVIAERTRLLVEQARNDGLTGLLNQRAFYSELKKELLRGQRRNHAVVLVYFDLDGFKALNDEQGHTRGDEVLVAVGDAMRETLRETEVMARYGGDEFCIVLSDITLENTEGVCRRLCESIEQKTKGTGVTCSMGVAASTPEESTDVNSLVKAADKKMYEAKKEPGFSIKIPEA</sequence>
<dbReference type="Pfam" id="PF11563">
    <property type="entry name" value="Protoglobin"/>
    <property type="match status" value="1"/>
</dbReference>
<dbReference type="InterPro" id="IPR009050">
    <property type="entry name" value="Globin-like_sf"/>
</dbReference>
<dbReference type="EMBL" id="FMUX01000019">
    <property type="protein sequence ID" value="SCY74370.1"/>
    <property type="molecule type" value="Genomic_DNA"/>
</dbReference>
<dbReference type="STRING" id="419481.SAMN05216233_11971"/>
<dbReference type="OrthoDB" id="9812260at2"/>
<reference evidence="6 7" key="1">
    <citation type="submission" date="2016-10" db="EMBL/GenBank/DDBJ databases">
        <authorList>
            <person name="de Groot N.N."/>
        </authorList>
    </citation>
    <scope>NUCLEOTIDE SEQUENCE [LARGE SCALE GENOMIC DNA]</scope>
    <source>
        <strain evidence="6 7">AA1</strain>
    </source>
</reference>
<gene>
    <name evidence="6" type="ORF">SAMN05216233_11971</name>
</gene>
<dbReference type="AlphaFoldDB" id="A0A1G5IFA2"/>